<comment type="caution">
    <text evidence="1">The sequence shown here is derived from an EMBL/GenBank/DDBJ whole genome shotgun (WGS) entry which is preliminary data.</text>
</comment>
<organism evidence="1 2">
    <name type="scientific">Denitromonas iodatirespirans</name>
    <dbReference type="NCBI Taxonomy" id="2795389"/>
    <lineage>
        <taxon>Bacteria</taxon>
        <taxon>Pseudomonadati</taxon>
        <taxon>Pseudomonadota</taxon>
        <taxon>Betaproteobacteria</taxon>
        <taxon>Rhodocyclales</taxon>
        <taxon>Zoogloeaceae</taxon>
        <taxon>Denitromonas</taxon>
    </lineage>
</organism>
<name>A0A944D825_DENI1</name>
<protein>
    <submittedName>
        <fullName evidence="1">Uncharacterized protein</fullName>
    </submittedName>
</protein>
<proteinExistence type="predicted"/>
<keyword evidence="2" id="KW-1185">Reference proteome</keyword>
<dbReference type="EMBL" id="JAEKFT010000003">
    <property type="protein sequence ID" value="MBT0960241.1"/>
    <property type="molecule type" value="Genomic_DNA"/>
</dbReference>
<evidence type="ECO:0000313" key="1">
    <source>
        <dbReference type="EMBL" id="MBT0960241.1"/>
    </source>
</evidence>
<dbReference type="RefSeq" id="WP_214359994.1">
    <property type="nucleotide sequence ID" value="NZ_JAEKFT010000003.1"/>
</dbReference>
<dbReference type="AlphaFoldDB" id="A0A944D825"/>
<reference evidence="2" key="1">
    <citation type="journal article" date="2022" name="ISME J.">
        <title>Genetic and phylogenetic analysis of dissimilatory iodate-reducing bacteria identifies potential niches across the world's oceans.</title>
        <authorList>
            <person name="Reyes-Umana V."/>
            <person name="Henning Z."/>
            <person name="Lee K."/>
            <person name="Barnum T.P."/>
            <person name="Coates J.D."/>
        </authorList>
    </citation>
    <scope>NUCLEOTIDE SEQUENCE [LARGE SCALE GENOMIC DNA]</scope>
    <source>
        <strain evidence="2">IR12</strain>
    </source>
</reference>
<accession>A0A944D825</accession>
<sequence>MPDNTRELHVRLDAGVLKELEYIVQLHQESGAPNPMGSVDELVTFVLGCVADGSRRPGSWER</sequence>
<dbReference type="Proteomes" id="UP000694660">
    <property type="component" value="Unassembled WGS sequence"/>
</dbReference>
<gene>
    <name evidence="1" type="ORF">I8J34_03550</name>
</gene>
<evidence type="ECO:0000313" key="2">
    <source>
        <dbReference type="Proteomes" id="UP000694660"/>
    </source>
</evidence>